<dbReference type="EMBL" id="CABDVU010000001">
    <property type="protein sequence ID" value="VTN08546.1"/>
    <property type="molecule type" value="Genomic_DNA"/>
</dbReference>
<proteinExistence type="predicted"/>
<organism evidence="1 2">
    <name type="scientific">Raoultella terrigena</name>
    <name type="common">Klebsiella terrigena</name>
    <dbReference type="NCBI Taxonomy" id="577"/>
    <lineage>
        <taxon>Bacteria</taxon>
        <taxon>Pseudomonadati</taxon>
        <taxon>Pseudomonadota</taxon>
        <taxon>Gammaproteobacteria</taxon>
        <taxon>Enterobacterales</taxon>
        <taxon>Enterobacteriaceae</taxon>
        <taxon>Klebsiella/Raoultella group</taxon>
        <taxon>Raoultella</taxon>
    </lineage>
</organism>
<dbReference type="AlphaFoldDB" id="A0A4U9CV40"/>
<dbReference type="Proteomes" id="UP000339249">
    <property type="component" value="Unassembled WGS sequence"/>
</dbReference>
<gene>
    <name evidence="1" type="ORF">NCTC9185_00424</name>
</gene>
<sequence length="87" mass="9740">MFCKIDHAFDNVLTVEHHHVGGTRRVHGGTVQRKGPHRRLSGSWREISVKRVFARNSGAALTMVTASLISAEVKELSGWGRFSTWKV</sequence>
<evidence type="ECO:0000313" key="2">
    <source>
        <dbReference type="Proteomes" id="UP000339249"/>
    </source>
</evidence>
<reference evidence="1 2" key="1">
    <citation type="submission" date="2019-04" db="EMBL/GenBank/DDBJ databases">
        <authorList>
            <consortium name="Pathogen Informatics"/>
        </authorList>
    </citation>
    <scope>NUCLEOTIDE SEQUENCE [LARGE SCALE GENOMIC DNA]</scope>
    <source>
        <strain evidence="1 2">NCTC9185</strain>
    </source>
</reference>
<accession>A0A4U9CV40</accession>
<protein>
    <submittedName>
        <fullName evidence="1">Uncharacterized protein</fullName>
    </submittedName>
</protein>
<name>A0A4U9CV40_RAOTE</name>
<evidence type="ECO:0000313" key="1">
    <source>
        <dbReference type="EMBL" id="VTN08546.1"/>
    </source>
</evidence>